<name>G0M9T0_CAEBE</name>
<accession>G0M9T0</accession>
<evidence type="ECO:0000313" key="3">
    <source>
        <dbReference type="EMBL" id="EGT30906.1"/>
    </source>
</evidence>
<feature type="compositionally biased region" description="Low complexity" evidence="1">
    <location>
        <begin position="158"/>
        <end position="167"/>
    </location>
</feature>
<dbReference type="InterPro" id="IPR011598">
    <property type="entry name" value="bHLH_dom"/>
</dbReference>
<feature type="region of interest" description="Disordered" evidence="1">
    <location>
        <begin position="152"/>
        <end position="180"/>
    </location>
</feature>
<dbReference type="eggNOG" id="ENOG502RPZV">
    <property type="taxonomic scope" value="Eukaryota"/>
</dbReference>
<evidence type="ECO:0000256" key="1">
    <source>
        <dbReference type="SAM" id="MobiDB-lite"/>
    </source>
</evidence>
<organism evidence="4">
    <name type="scientific">Caenorhabditis brenneri</name>
    <name type="common">Nematode worm</name>
    <dbReference type="NCBI Taxonomy" id="135651"/>
    <lineage>
        <taxon>Eukaryota</taxon>
        <taxon>Metazoa</taxon>
        <taxon>Ecdysozoa</taxon>
        <taxon>Nematoda</taxon>
        <taxon>Chromadorea</taxon>
        <taxon>Rhabditida</taxon>
        <taxon>Rhabditina</taxon>
        <taxon>Rhabditomorpha</taxon>
        <taxon>Rhabditoidea</taxon>
        <taxon>Rhabditidae</taxon>
        <taxon>Peloderinae</taxon>
        <taxon>Caenorhabditis</taxon>
    </lineage>
</organism>
<dbReference type="STRING" id="135651.G0M9T0"/>
<dbReference type="EMBL" id="GL379787">
    <property type="protein sequence ID" value="EGT30906.1"/>
    <property type="molecule type" value="Genomic_DNA"/>
</dbReference>
<dbReference type="InterPro" id="IPR036638">
    <property type="entry name" value="HLH_DNA-bd_sf"/>
</dbReference>
<evidence type="ECO:0000259" key="2">
    <source>
        <dbReference type="PROSITE" id="PS50888"/>
    </source>
</evidence>
<dbReference type="Pfam" id="PF00010">
    <property type="entry name" value="HLH"/>
    <property type="match status" value="1"/>
</dbReference>
<dbReference type="HOGENOM" id="CLU_834780_0_0_1"/>
<evidence type="ECO:0000313" key="4">
    <source>
        <dbReference type="Proteomes" id="UP000008068"/>
    </source>
</evidence>
<dbReference type="GO" id="GO:0046983">
    <property type="term" value="F:protein dimerization activity"/>
    <property type="evidence" value="ECO:0007669"/>
    <property type="project" value="InterPro"/>
</dbReference>
<sequence>MDSTSFFRAMLAFLNNPVAGPIPVINYPGTPQVFTVIPAAPLTKYKKEKERRDKINKKFADLQNLVAKDSNKRMSQTQILRAALETVVKIKRESSADPQLQGLNDAVEKIEHLAIFYLKSVKGTIHVQTLKEMLAMFRDIIITGRPTITSTIAPKNPPATFTPAAANARKETKKHREQGRRNMQTDGYGALREFIAENKLVPRWSQKLQVLEAIIAYIQNKPVNRPSQRGNAQYLIGFEQGKHLAINAVTAYFKSNLHLFIHIAALHNFMYPKLGPLDYSIKTADVKLDPIALQKFFTCYPNLLIRQTHLNSVIAPPAPRMIPGSIFRPWE</sequence>
<dbReference type="Proteomes" id="UP000008068">
    <property type="component" value="Unassembled WGS sequence"/>
</dbReference>
<dbReference type="PROSITE" id="PS50888">
    <property type="entry name" value="BHLH"/>
    <property type="match status" value="1"/>
</dbReference>
<dbReference type="Gene3D" id="4.10.280.10">
    <property type="entry name" value="Helix-loop-helix DNA-binding domain"/>
    <property type="match status" value="1"/>
</dbReference>
<gene>
    <name evidence="3" type="ORF">CAEBREN_13327</name>
</gene>
<feature type="domain" description="BHLH" evidence="2">
    <location>
        <begin position="39"/>
        <end position="90"/>
    </location>
</feature>
<reference evidence="4" key="1">
    <citation type="submission" date="2011-07" db="EMBL/GenBank/DDBJ databases">
        <authorList>
            <consortium name="Caenorhabditis brenneri Sequencing and Analysis Consortium"/>
            <person name="Wilson R.K."/>
        </authorList>
    </citation>
    <scope>NUCLEOTIDE SEQUENCE [LARGE SCALE GENOMIC DNA]</scope>
    <source>
        <strain evidence="4">PB2801</strain>
    </source>
</reference>
<proteinExistence type="predicted"/>
<dbReference type="SUPFAM" id="SSF47459">
    <property type="entry name" value="HLH, helix-loop-helix DNA-binding domain"/>
    <property type="match status" value="1"/>
</dbReference>
<dbReference type="InParanoid" id="G0M9T0"/>
<dbReference type="AlphaFoldDB" id="G0M9T0"/>
<dbReference type="CDD" id="cd00083">
    <property type="entry name" value="bHLH_SF"/>
    <property type="match status" value="1"/>
</dbReference>
<keyword evidence="4" id="KW-1185">Reference proteome</keyword>
<protein>
    <recommendedName>
        <fullName evidence="2">BHLH domain-containing protein</fullName>
    </recommendedName>
</protein>